<dbReference type="Proteomes" id="UP001163823">
    <property type="component" value="Chromosome 9"/>
</dbReference>
<comment type="caution">
    <text evidence="1">The sequence shown here is derived from an EMBL/GenBank/DDBJ whole genome shotgun (WGS) entry which is preliminary data.</text>
</comment>
<dbReference type="PANTHER" id="PTHR10775:SF158">
    <property type="entry name" value="TNP2-LIKE TRANSPOSON PROTEIN"/>
    <property type="match status" value="1"/>
</dbReference>
<reference evidence="1" key="1">
    <citation type="journal article" date="2023" name="Science">
        <title>Elucidation of the pathway for biosynthesis of saponin adjuvants from the soapbark tree.</title>
        <authorList>
            <person name="Reed J."/>
            <person name="Orme A."/>
            <person name="El-Demerdash A."/>
            <person name="Owen C."/>
            <person name="Martin L.B.B."/>
            <person name="Misra R.C."/>
            <person name="Kikuchi S."/>
            <person name="Rejzek M."/>
            <person name="Martin A.C."/>
            <person name="Harkess A."/>
            <person name="Leebens-Mack J."/>
            <person name="Louveau T."/>
            <person name="Stephenson M.J."/>
            <person name="Osbourn A."/>
        </authorList>
    </citation>
    <scope>NUCLEOTIDE SEQUENCE</scope>
    <source>
        <strain evidence="1">S10</strain>
    </source>
</reference>
<organism evidence="1 2">
    <name type="scientific">Quillaja saponaria</name>
    <name type="common">Soap bark tree</name>
    <dbReference type="NCBI Taxonomy" id="32244"/>
    <lineage>
        <taxon>Eukaryota</taxon>
        <taxon>Viridiplantae</taxon>
        <taxon>Streptophyta</taxon>
        <taxon>Embryophyta</taxon>
        <taxon>Tracheophyta</taxon>
        <taxon>Spermatophyta</taxon>
        <taxon>Magnoliopsida</taxon>
        <taxon>eudicotyledons</taxon>
        <taxon>Gunneridae</taxon>
        <taxon>Pentapetalae</taxon>
        <taxon>rosids</taxon>
        <taxon>fabids</taxon>
        <taxon>Fabales</taxon>
        <taxon>Quillajaceae</taxon>
        <taxon>Quillaja</taxon>
    </lineage>
</organism>
<proteinExistence type="predicted"/>
<sequence>MSRDEITFHLFKKGFLTNYKWWTLHGEGEEWLRETSNGQGVDIGDSSNRYVNMVMDAAGPDFNWHEKSQLPEEPNYDAKRFFELLQNANEELWEVVKGMLPRGEKLPANFYRSKKLVQKLGLGYKKIHACPNDCMLYYGEADKKLQECRVCGNPRYQPKTRISKKDVQYKILRHFPLAKRLQRLYMSKTTAQHMTWHDRRCATGLMIHPSDGEAWKHFDENYPSFAEDPRNVSLGLSSNGFCSFGHSSSGHSI</sequence>
<gene>
    <name evidence="1" type="ORF">O6P43_023969</name>
</gene>
<accession>A0AAD7PJC4</accession>
<dbReference type="PANTHER" id="PTHR10775">
    <property type="entry name" value="OS08G0208400 PROTEIN"/>
    <property type="match status" value="1"/>
</dbReference>
<dbReference type="InterPro" id="IPR004242">
    <property type="entry name" value="Transposase_21"/>
</dbReference>
<dbReference type="AlphaFoldDB" id="A0AAD7PJC4"/>
<keyword evidence="2" id="KW-1185">Reference proteome</keyword>
<name>A0AAD7PJC4_QUISA</name>
<dbReference type="EMBL" id="JARAOO010000009">
    <property type="protein sequence ID" value="KAJ7957703.1"/>
    <property type="molecule type" value="Genomic_DNA"/>
</dbReference>
<evidence type="ECO:0000313" key="1">
    <source>
        <dbReference type="EMBL" id="KAJ7957703.1"/>
    </source>
</evidence>
<dbReference type="KEGG" id="qsa:O6P43_023969"/>
<dbReference type="Pfam" id="PF02992">
    <property type="entry name" value="Transposase_21"/>
    <property type="match status" value="1"/>
</dbReference>
<evidence type="ECO:0000313" key="2">
    <source>
        <dbReference type="Proteomes" id="UP001163823"/>
    </source>
</evidence>
<protein>
    <submittedName>
        <fullName evidence="1">Transposon protein, putative, CACTA, En/Spm sub-class, expressed</fullName>
    </submittedName>
</protein>